<name>A0A381L9R9_BLUGR</name>
<dbReference type="EMBL" id="UIGY01000064">
    <property type="protein sequence ID" value="SUZ09936.1"/>
    <property type="molecule type" value="Genomic_DNA"/>
</dbReference>
<accession>A0A381L9R9</accession>
<dbReference type="AlphaFoldDB" id="A0A381L9R9"/>
<evidence type="ECO:0000313" key="1">
    <source>
        <dbReference type="EMBL" id="SUZ09936.1"/>
    </source>
</evidence>
<protein>
    <submittedName>
        <fullName evidence="1">Bgt-20555</fullName>
    </submittedName>
</protein>
<proteinExistence type="predicted"/>
<sequence>MKPSWLISCILGLGAHKRSKVENNWTISDLLFLKEVSALYLSTPQPPVLPPDL</sequence>
<organism evidence="1">
    <name type="scientific">Blumeria graminis f. sp. tritici 96224</name>
    <dbReference type="NCBI Taxonomy" id="1268274"/>
    <lineage>
        <taxon>Eukaryota</taxon>
        <taxon>Fungi</taxon>
        <taxon>Dikarya</taxon>
        <taxon>Ascomycota</taxon>
        <taxon>Pezizomycotina</taxon>
        <taxon>Leotiomycetes</taxon>
        <taxon>Erysiphales</taxon>
        <taxon>Erysiphaceae</taxon>
        <taxon>Blumeria</taxon>
    </lineage>
</organism>
<gene>
    <name evidence="1" type="ORF">BGT96224V2_LOCUS3058</name>
</gene>
<reference evidence="1" key="1">
    <citation type="submission" date="2018-07" db="EMBL/GenBank/DDBJ databases">
        <authorList>
            <person name="Quirk P.G."/>
            <person name="Krulwich T.A."/>
        </authorList>
    </citation>
    <scope>NUCLEOTIDE SEQUENCE</scope>
    <source>
        <strain evidence="1">96224</strain>
    </source>
</reference>